<proteinExistence type="predicted"/>
<dbReference type="GeneTree" id="ENSGT01010000230141"/>
<dbReference type="AlphaFoldDB" id="A0A8C6V654"/>
<sequence length="275" mass="29516">PLQKGRIPDGGGRHSAPPLKGLWSRLWGAGIRPLGKEPSLALDKQAKPPCGKLTCPLETKGRIVHSAEGRKSSSLTEGVSSIGSAGACSGPSTQNGGWLLLGLKQKGRDALRKGHCGLRALVPRCQHWDSPAGCQELSEGRLLQGSVDDSQFFLSKKTAGTNPGSCQEARRSGKGKMHKQTRTHCESPREGKDPVPEQVTVSVPQGCREASFRSSNASPSQVLEVPAGVFSWRKQPLQAPVLGKAHETVNNILNNIHRGRRKRGAAFLDIPTRRE</sequence>
<feature type="compositionally biased region" description="Basic residues" evidence="1">
    <location>
        <begin position="172"/>
        <end position="182"/>
    </location>
</feature>
<evidence type="ECO:0000313" key="3">
    <source>
        <dbReference type="Proteomes" id="UP000694559"/>
    </source>
</evidence>
<dbReference type="Proteomes" id="UP000694559">
    <property type="component" value="Unplaced"/>
</dbReference>
<evidence type="ECO:0000313" key="2">
    <source>
        <dbReference type="Ensembl" id="ENSNNAP00000001657.1"/>
    </source>
</evidence>
<reference evidence="2" key="2">
    <citation type="submission" date="2025-09" db="UniProtKB">
        <authorList>
            <consortium name="Ensembl"/>
        </authorList>
    </citation>
    <scope>IDENTIFICATION</scope>
</reference>
<feature type="compositionally biased region" description="Basic and acidic residues" evidence="1">
    <location>
        <begin position="183"/>
        <end position="195"/>
    </location>
</feature>
<dbReference type="Ensembl" id="ENSNNAT00000001747.1">
    <property type="protein sequence ID" value="ENSNNAP00000001657.1"/>
    <property type="gene ID" value="ENSNNAG00000001178.1"/>
</dbReference>
<keyword evidence="3" id="KW-1185">Reference proteome</keyword>
<protein>
    <submittedName>
        <fullName evidence="2">Uncharacterized protein</fullName>
    </submittedName>
</protein>
<feature type="region of interest" description="Disordered" evidence="1">
    <location>
        <begin position="158"/>
        <end position="197"/>
    </location>
</feature>
<organism evidence="2 3">
    <name type="scientific">Naja naja</name>
    <name type="common">Indian cobra</name>
    <dbReference type="NCBI Taxonomy" id="35670"/>
    <lineage>
        <taxon>Eukaryota</taxon>
        <taxon>Metazoa</taxon>
        <taxon>Chordata</taxon>
        <taxon>Craniata</taxon>
        <taxon>Vertebrata</taxon>
        <taxon>Euteleostomi</taxon>
        <taxon>Lepidosauria</taxon>
        <taxon>Squamata</taxon>
        <taxon>Bifurcata</taxon>
        <taxon>Unidentata</taxon>
        <taxon>Episquamata</taxon>
        <taxon>Toxicofera</taxon>
        <taxon>Serpentes</taxon>
        <taxon>Colubroidea</taxon>
        <taxon>Elapidae</taxon>
        <taxon>Elapinae</taxon>
        <taxon>Naja</taxon>
    </lineage>
</organism>
<reference evidence="2" key="1">
    <citation type="submission" date="2025-08" db="UniProtKB">
        <authorList>
            <consortium name="Ensembl"/>
        </authorList>
    </citation>
    <scope>IDENTIFICATION</scope>
</reference>
<name>A0A8C6V654_NAJNA</name>
<evidence type="ECO:0000256" key="1">
    <source>
        <dbReference type="SAM" id="MobiDB-lite"/>
    </source>
</evidence>
<accession>A0A8C6V654</accession>